<proteinExistence type="predicted"/>
<protein>
    <submittedName>
        <fullName evidence="1">DUF4850 domain-containing protein</fullName>
    </submittedName>
</protein>
<dbReference type="Pfam" id="PF16142">
    <property type="entry name" value="DUF4850"/>
    <property type="match status" value="1"/>
</dbReference>
<gene>
    <name evidence="1" type="ORF">HII30_07095</name>
</gene>
<dbReference type="EMBL" id="JABBPN010000004">
    <property type="protein sequence ID" value="NMO95551.1"/>
    <property type="molecule type" value="Genomic_DNA"/>
</dbReference>
<dbReference type="InterPro" id="IPR032322">
    <property type="entry name" value="DUF4850"/>
</dbReference>
<reference evidence="1 2" key="1">
    <citation type="submission" date="2020-04" db="EMBL/GenBank/DDBJ databases">
        <title>Paenibacillus algicola sp. nov., a novel marine bacterium producing alginate lyase.</title>
        <authorList>
            <person name="Huang H."/>
        </authorList>
    </citation>
    <scope>NUCLEOTIDE SEQUENCE [LARGE SCALE GENOMIC DNA]</scope>
    <source>
        <strain evidence="1 2">L7-75</strain>
    </source>
</reference>
<organism evidence="1 2">
    <name type="scientific">Paenibacillus lemnae</name>
    <dbReference type="NCBI Taxonomy" id="1330551"/>
    <lineage>
        <taxon>Bacteria</taxon>
        <taxon>Bacillati</taxon>
        <taxon>Bacillota</taxon>
        <taxon>Bacilli</taxon>
        <taxon>Bacillales</taxon>
        <taxon>Paenibacillaceae</taxon>
        <taxon>Paenibacillus</taxon>
    </lineage>
</organism>
<sequence length="389" mass="43089">MKTKRSTFRKWVMTAAVLSVLLGVFWLGYESWPSGSVQSLTQAVTVEKEPHQQAEEIIFSDTDGNQVPLPLRIIKAELHVDDGTNEDLHPFSIPDAVNYKIPPEVKDALQAVLVYRDDMMSGYVLLAPIGWDASASVGANGSFGVTLTNPANKEQSLRFSDTAGSCQGCAINSIGTYFPEQAGWAEEQGFAVYEPLSFADWEQRGATGEDASTAAYTTRANDGFYEKGVAFYEKHPSGKWFLFRQLKFTLSENISLVDQSYEVILDLFAAHHGPLIVPLTHADSITSEIPVKMDPGTILTYRLNDESMLTYDIKYDEYDAKSQQTDVRQEAADLEARKSEDDYIASIKDSVKHLPVVDLGFDLPAPAPGVAVMYGSDGYINRVWKIKDK</sequence>
<evidence type="ECO:0000313" key="1">
    <source>
        <dbReference type="EMBL" id="NMO95551.1"/>
    </source>
</evidence>
<dbReference type="Proteomes" id="UP000565468">
    <property type="component" value="Unassembled WGS sequence"/>
</dbReference>
<name>A0A848M5Q0_PAELE</name>
<keyword evidence="2" id="KW-1185">Reference proteome</keyword>
<comment type="caution">
    <text evidence="1">The sequence shown here is derived from an EMBL/GenBank/DDBJ whole genome shotgun (WGS) entry which is preliminary data.</text>
</comment>
<evidence type="ECO:0000313" key="2">
    <source>
        <dbReference type="Proteomes" id="UP000565468"/>
    </source>
</evidence>
<dbReference type="AlphaFoldDB" id="A0A848M5Q0"/>
<accession>A0A848M5Q0</accession>